<dbReference type="EMBL" id="JACRSZ010000001">
    <property type="protein sequence ID" value="MBC8571895.1"/>
    <property type="molecule type" value="Genomic_DNA"/>
</dbReference>
<dbReference type="RefSeq" id="WP_249306889.1">
    <property type="nucleotide sequence ID" value="NZ_JACRSZ010000001.1"/>
</dbReference>
<proteinExistence type="predicted"/>
<dbReference type="Proteomes" id="UP000657421">
    <property type="component" value="Unassembled WGS sequence"/>
</dbReference>
<gene>
    <name evidence="1" type="ORF">H8716_02160</name>
</gene>
<dbReference type="InterPro" id="IPR039498">
    <property type="entry name" value="NTP_transf_5"/>
</dbReference>
<accession>A0ABR7N675</accession>
<sequence length="398" mass="46464">MESVYTAYLSVIRRSCCPSSDTDIVILPEEAKALADLSLEHRTAPFLLPFLHGTDCYPSLKQQTKSMMLNYYQIEHFTRYTVSLLAEHHISCYLLKGLSLADCYPVPEYRKLGDLDLYINDKDAFAQAKRILEAQGYIDEEELSDHHVTYRYRFSKTGRDFLLELHYRVVGLYQYSRANEIVDEVFSSDHLGRCEQIIHGYTYIILPPSEYVFYQIHHMLKHYLYSGFGIRLLCDFTLYLNRYAGEVDFDLLHTWCRESRILHLYEIVLESCRLYLGLSDTIDPEIHYSRTDCEQFVTQILKDGDRGTDTASSLVGSSSYQKVNLASCLKEGHTQMKVRFPKACHYPVLWPVLWGVTFFCFLKNTYTVRNTTFLQTLQDFKKSNQKTHLIKIFENSES</sequence>
<organism evidence="1 2">
    <name type="scientific">Jingyaoa shaoxingensis</name>
    <dbReference type="NCBI Taxonomy" id="2763671"/>
    <lineage>
        <taxon>Bacteria</taxon>
        <taxon>Bacillati</taxon>
        <taxon>Bacillota</taxon>
        <taxon>Clostridia</taxon>
        <taxon>Lachnospirales</taxon>
        <taxon>Lachnospiraceae</taxon>
        <taxon>Jingyaoa</taxon>
    </lineage>
</organism>
<reference evidence="1 2" key="1">
    <citation type="submission" date="2020-08" db="EMBL/GenBank/DDBJ databases">
        <title>Genome public.</title>
        <authorList>
            <person name="Liu C."/>
            <person name="Sun Q."/>
        </authorList>
    </citation>
    <scope>NUCLEOTIDE SEQUENCE [LARGE SCALE GENOMIC DNA]</scope>
    <source>
        <strain evidence="1 2">NSJ-46</strain>
    </source>
</reference>
<evidence type="ECO:0000313" key="2">
    <source>
        <dbReference type="Proteomes" id="UP000657421"/>
    </source>
</evidence>
<evidence type="ECO:0000313" key="1">
    <source>
        <dbReference type="EMBL" id="MBC8571895.1"/>
    </source>
</evidence>
<dbReference type="Pfam" id="PF14907">
    <property type="entry name" value="NTP_transf_5"/>
    <property type="match status" value="1"/>
</dbReference>
<protein>
    <submittedName>
        <fullName evidence="1">Nucleotidyltransferase family protein</fullName>
    </submittedName>
</protein>
<name>A0ABR7N675_9FIRM</name>
<keyword evidence="2" id="KW-1185">Reference proteome</keyword>
<comment type="caution">
    <text evidence="1">The sequence shown here is derived from an EMBL/GenBank/DDBJ whole genome shotgun (WGS) entry which is preliminary data.</text>
</comment>